<evidence type="ECO:0000256" key="1">
    <source>
        <dbReference type="SAM" id="MobiDB-lite"/>
    </source>
</evidence>
<feature type="transmembrane region" description="Helical" evidence="2">
    <location>
        <begin position="562"/>
        <end position="584"/>
    </location>
</feature>
<feature type="compositionally biased region" description="Low complexity" evidence="1">
    <location>
        <begin position="285"/>
        <end position="295"/>
    </location>
</feature>
<proteinExistence type="predicted"/>
<feature type="compositionally biased region" description="Low complexity" evidence="1">
    <location>
        <begin position="58"/>
        <end position="70"/>
    </location>
</feature>
<keyword evidence="2" id="KW-1133">Transmembrane helix</keyword>
<dbReference type="KEGG" id="ksn:43592085"/>
<feature type="region of interest" description="Disordered" evidence="1">
    <location>
        <begin position="1"/>
        <end position="203"/>
    </location>
</feature>
<dbReference type="Pfam" id="PF11204">
    <property type="entry name" value="DUF2985"/>
    <property type="match status" value="1"/>
</dbReference>
<accession>A0AAJ8LLM7</accession>
<keyword evidence="2" id="KW-0472">Membrane</keyword>
<dbReference type="EMBL" id="CP144058">
    <property type="protein sequence ID" value="WWD20032.1"/>
    <property type="molecule type" value="Genomic_DNA"/>
</dbReference>
<keyword evidence="2" id="KW-0812">Transmembrane</keyword>
<reference evidence="3" key="2">
    <citation type="submission" date="2024-01" db="EMBL/GenBank/DDBJ databases">
        <title>Comparative genomics of Cryptococcus and Kwoniella reveals pathogenesis evolution and contrasting modes of karyotype evolution via chromosome fusion or intercentromeric recombination.</title>
        <authorList>
            <person name="Coelho M.A."/>
            <person name="David-Palma M."/>
            <person name="Shea T."/>
            <person name="Bowers K."/>
            <person name="McGinley-Smith S."/>
            <person name="Mohammad A.W."/>
            <person name="Gnirke A."/>
            <person name="Yurkov A.M."/>
            <person name="Nowrousian M."/>
            <person name="Sun S."/>
            <person name="Cuomo C.A."/>
            <person name="Heitman J."/>
        </authorList>
    </citation>
    <scope>NUCLEOTIDE SEQUENCE</scope>
    <source>
        <strain evidence="3">CBS 12478</strain>
    </source>
</reference>
<feature type="transmembrane region" description="Helical" evidence="2">
    <location>
        <begin position="590"/>
        <end position="613"/>
    </location>
</feature>
<dbReference type="RefSeq" id="XP_065823585.1">
    <property type="nucleotide sequence ID" value="XM_065967513.1"/>
</dbReference>
<feature type="transmembrane region" description="Helical" evidence="2">
    <location>
        <begin position="422"/>
        <end position="443"/>
    </location>
</feature>
<dbReference type="GeneID" id="43592085"/>
<gene>
    <name evidence="3" type="ORF">CI109_104505</name>
</gene>
<feature type="compositionally biased region" description="Polar residues" evidence="1">
    <location>
        <begin position="31"/>
        <end position="49"/>
    </location>
</feature>
<feature type="region of interest" description="Disordered" evidence="1">
    <location>
        <begin position="653"/>
        <end position="757"/>
    </location>
</feature>
<name>A0AAJ8LLM7_9TREE</name>
<feature type="compositionally biased region" description="Basic and acidic residues" evidence="1">
    <location>
        <begin position="139"/>
        <end position="148"/>
    </location>
</feature>
<dbReference type="PANTHER" id="PTHR35872">
    <property type="entry name" value="INTEGRAL MEMBRANE PROTEIN (AFU_ORTHOLOGUE AFUA_5G07110)"/>
    <property type="match status" value="1"/>
</dbReference>
<evidence type="ECO:0000313" key="3">
    <source>
        <dbReference type="EMBL" id="WWD20032.1"/>
    </source>
</evidence>
<keyword evidence="4" id="KW-1185">Reference proteome</keyword>
<sequence length="757" mass="83476">MTSRLRMPGLRTQQSEDSGSPILPTHVPAAPSSSRCESPENLGTRNDSPASGAPKLAPPIGSASSPGAAATLQDDQPADPASPIVDTAQRQRRRRTTILPPVTASALGDLQVSHPSPPVQQGRRRAHTVSVSLRSANRPKFDTVEEGRPLTGGTTRRISDIEEGGDLGRVRTASTSRRRRSGTVDSVSERAGTPVQFDLPERNKQGNAELQDDMVGVLDCIDPHVSTVNHLQNMTNSVLIPHFPQLWSRRPEVQLPETLSEESLIPKSARDDMDNPPSSRRRSATTRSRAGTISRYLPDFMSGREPSPVSGVPSTAMIEPPPSSSWGRTQPIPIPEEPVSYDDTKKGRTQEPSSYDSPIPPLGSAAQIEEQEMEDDIADIKEDHELDRHVKHMLRQNRKAKVKRALQGLWTFVKTPMGFITAVYGFLVAFWGAAIVLFLLGWIPTSSKYRQDVWVEISSQVENGLFTVTGVGLIPWRALDTYRMSVIWTLKSRSVRRRKQRGLPPIEDENDLPDPALIKDYVHVLTDEEQARLTHQQEKFAQSQTWYRPHANATHRAFPMKWALWNTILMDLNSFFQCGCMWGMDWHERPAWTTGCLIPLSFLCGIGAAVLIWQGSVRTKKNVEVSKKLREALSVPLAIGVPRTQDNTVLLSNNNSAPATDIPLHKTESPKKGAKYTAGEGRRATVTFGDVTDHMGFDGDGKRGEGEKGRDRARTVATPEVGGGGGGPERLSMDTRESTELSLEEKEAIAMREVKST</sequence>
<feature type="compositionally biased region" description="Basic and acidic residues" evidence="1">
    <location>
        <begin position="731"/>
        <end position="757"/>
    </location>
</feature>
<dbReference type="Proteomes" id="UP000322225">
    <property type="component" value="Chromosome 8"/>
</dbReference>
<organism evidence="3 4">
    <name type="scientific">Kwoniella shandongensis</name>
    <dbReference type="NCBI Taxonomy" id="1734106"/>
    <lineage>
        <taxon>Eukaryota</taxon>
        <taxon>Fungi</taxon>
        <taxon>Dikarya</taxon>
        <taxon>Basidiomycota</taxon>
        <taxon>Agaricomycotina</taxon>
        <taxon>Tremellomycetes</taxon>
        <taxon>Tremellales</taxon>
        <taxon>Cryptococcaceae</taxon>
        <taxon>Kwoniella</taxon>
    </lineage>
</organism>
<evidence type="ECO:0000313" key="4">
    <source>
        <dbReference type="Proteomes" id="UP000322225"/>
    </source>
</evidence>
<evidence type="ECO:0000256" key="2">
    <source>
        <dbReference type="SAM" id="Phobius"/>
    </source>
</evidence>
<feature type="compositionally biased region" description="Basic and acidic residues" evidence="1">
    <location>
        <begin position="691"/>
        <end position="714"/>
    </location>
</feature>
<feature type="region of interest" description="Disordered" evidence="1">
    <location>
        <begin position="257"/>
        <end position="362"/>
    </location>
</feature>
<dbReference type="AlphaFoldDB" id="A0AAJ8LLM7"/>
<dbReference type="InterPro" id="IPR021369">
    <property type="entry name" value="DUF2985"/>
</dbReference>
<protein>
    <submittedName>
        <fullName evidence="3">Uncharacterized protein</fullName>
    </submittedName>
</protein>
<dbReference type="PANTHER" id="PTHR35872:SF2">
    <property type="entry name" value="INTEGRAL MEMBRANE PROTEIN (AFU_ORTHOLOGUE AFUA_5G07110)"/>
    <property type="match status" value="1"/>
</dbReference>
<reference evidence="3" key="1">
    <citation type="submission" date="2017-08" db="EMBL/GenBank/DDBJ databases">
        <authorList>
            <person name="Cuomo C."/>
            <person name="Billmyre B."/>
            <person name="Heitman J."/>
        </authorList>
    </citation>
    <scope>NUCLEOTIDE SEQUENCE</scope>
    <source>
        <strain evidence="3">CBS 12478</strain>
    </source>
</reference>